<evidence type="ECO:0000256" key="6">
    <source>
        <dbReference type="ARBA" id="ARBA00023014"/>
    </source>
</evidence>
<dbReference type="GO" id="GO:0051539">
    <property type="term" value="F:4 iron, 4 sulfur cluster binding"/>
    <property type="evidence" value="ECO:0007669"/>
    <property type="project" value="UniProtKB-KW"/>
</dbReference>
<evidence type="ECO:0000256" key="1">
    <source>
        <dbReference type="ARBA" id="ARBA00001966"/>
    </source>
</evidence>
<dbReference type="SUPFAM" id="SSF102114">
    <property type="entry name" value="Radical SAM enzymes"/>
    <property type="match status" value="1"/>
</dbReference>
<dbReference type="SFLD" id="SFLDG01060">
    <property type="entry name" value="BATS_domain_containing"/>
    <property type="match status" value="1"/>
</dbReference>
<dbReference type="PANTHER" id="PTHR43726">
    <property type="entry name" value="3-METHYLORNITHINE SYNTHASE"/>
    <property type="match status" value="1"/>
</dbReference>
<evidence type="ECO:0000256" key="2">
    <source>
        <dbReference type="ARBA" id="ARBA00022485"/>
    </source>
</evidence>
<dbReference type="EMBL" id="VSSQ01000352">
    <property type="protein sequence ID" value="MPL92241.1"/>
    <property type="molecule type" value="Genomic_DNA"/>
</dbReference>
<dbReference type="GO" id="GO:0044272">
    <property type="term" value="P:sulfur compound biosynthetic process"/>
    <property type="evidence" value="ECO:0007669"/>
    <property type="project" value="UniProtKB-ARBA"/>
</dbReference>
<dbReference type="InterPro" id="IPR058240">
    <property type="entry name" value="rSAM_sf"/>
</dbReference>
<evidence type="ECO:0000259" key="8">
    <source>
        <dbReference type="PROSITE" id="PS51918"/>
    </source>
</evidence>
<comment type="cofactor">
    <cofactor evidence="7">
        <name>[2Fe-2S] cluster</name>
        <dbReference type="ChEBI" id="CHEBI:190135"/>
    </cofactor>
</comment>
<proteinExistence type="predicted"/>
<keyword evidence="5" id="KW-0408">Iron</keyword>
<keyword evidence="9" id="KW-0560">Oxidoreductase</keyword>
<dbReference type="GO" id="GO:0046872">
    <property type="term" value="F:metal ion binding"/>
    <property type="evidence" value="ECO:0007669"/>
    <property type="project" value="UniProtKB-KW"/>
</dbReference>
<dbReference type="InterPro" id="IPR006638">
    <property type="entry name" value="Elp3/MiaA/NifB-like_rSAM"/>
</dbReference>
<keyword evidence="2" id="KW-0004">4Fe-4S</keyword>
<name>A0A644VLN9_9ZZZZ</name>
<evidence type="ECO:0000256" key="4">
    <source>
        <dbReference type="ARBA" id="ARBA00022723"/>
    </source>
</evidence>
<organism evidence="9">
    <name type="scientific">bioreactor metagenome</name>
    <dbReference type="NCBI Taxonomy" id="1076179"/>
    <lineage>
        <taxon>unclassified sequences</taxon>
        <taxon>metagenomes</taxon>
        <taxon>ecological metagenomes</taxon>
    </lineage>
</organism>
<dbReference type="InterPro" id="IPR013785">
    <property type="entry name" value="Aldolase_TIM"/>
</dbReference>
<dbReference type="GO" id="GO:0016740">
    <property type="term" value="F:transferase activity"/>
    <property type="evidence" value="ECO:0007669"/>
    <property type="project" value="TreeGrafter"/>
</dbReference>
<gene>
    <name evidence="9" type="ORF">SDC9_38338</name>
</gene>
<dbReference type="GO" id="GO:0016491">
    <property type="term" value="F:oxidoreductase activity"/>
    <property type="evidence" value="ECO:0007669"/>
    <property type="project" value="UniProtKB-KW"/>
</dbReference>
<dbReference type="Gene3D" id="3.20.20.70">
    <property type="entry name" value="Aldolase class I"/>
    <property type="match status" value="1"/>
</dbReference>
<keyword evidence="3" id="KW-0949">S-adenosyl-L-methionine</keyword>
<dbReference type="CDD" id="cd01335">
    <property type="entry name" value="Radical_SAM"/>
    <property type="match status" value="1"/>
</dbReference>
<dbReference type="InterPro" id="IPR024021">
    <property type="entry name" value="FeFe-hyd_HydE_rSAM"/>
</dbReference>
<dbReference type="AlphaFoldDB" id="A0A644VLN9"/>
<comment type="caution">
    <text evidence="9">The sequence shown here is derived from an EMBL/GenBank/DDBJ whole genome shotgun (WGS) entry which is preliminary data.</text>
</comment>
<dbReference type="SMART" id="SM00876">
    <property type="entry name" value="BATS"/>
    <property type="match status" value="1"/>
</dbReference>
<evidence type="ECO:0000313" key="9">
    <source>
        <dbReference type="EMBL" id="MPL92241.1"/>
    </source>
</evidence>
<dbReference type="InterPro" id="IPR010722">
    <property type="entry name" value="BATS_dom"/>
</dbReference>
<dbReference type="InterPro" id="IPR007197">
    <property type="entry name" value="rSAM"/>
</dbReference>
<dbReference type="InterPro" id="IPR034422">
    <property type="entry name" value="HydE/PylB-like"/>
</dbReference>
<dbReference type="PIRSF" id="PIRSF004762">
    <property type="entry name" value="CHP00423"/>
    <property type="match status" value="1"/>
</dbReference>
<sequence>MKLRGISTKEEIIEILNQREPDLINQITQEAYKVKVENIGSKVFLRGLIELSNICVKNCLYCGIRKDNHHVHRYELTENQVLDGAEFAMKAGYGSLVLQAGERTSPEYTRFVTKLLKRIRELSAGKLGITLSLGEQSIDTYKEWFDAGAHRYLLRIETSDPVLYSKIHPNNSTHSWERRVRAIKDLIKVGYQTGTGVMIGLPYQTIDNLADDLLFIKDMGVHMVGMGPYLKHSETPLGQLGVNSTDLDMTLKMVSVLRLLMPKINIAATTAMQVIDPYGRERAVLAGANIIMPNMTITEVREDYQIYENKPGIKDDADISKSKLEENLSKMGIEIGWNEWGDSKAFKS</sequence>
<dbReference type="GO" id="GO:0042364">
    <property type="term" value="P:water-soluble vitamin biosynthetic process"/>
    <property type="evidence" value="ECO:0007669"/>
    <property type="project" value="UniProtKB-ARBA"/>
</dbReference>
<comment type="cofactor">
    <cofactor evidence="1">
        <name>[4Fe-4S] cluster</name>
        <dbReference type="ChEBI" id="CHEBI:49883"/>
    </cofactor>
</comment>
<feature type="domain" description="Radical SAM core" evidence="8">
    <location>
        <begin position="41"/>
        <end position="267"/>
    </location>
</feature>
<dbReference type="EC" id="1.8.-.-" evidence="9"/>
<evidence type="ECO:0000256" key="7">
    <source>
        <dbReference type="ARBA" id="ARBA00034078"/>
    </source>
</evidence>
<reference evidence="9" key="1">
    <citation type="submission" date="2019-08" db="EMBL/GenBank/DDBJ databases">
        <authorList>
            <person name="Kucharzyk K."/>
            <person name="Murdoch R.W."/>
            <person name="Higgins S."/>
            <person name="Loffler F."/>
        </authorList>
    </citation>
    <scope>NUCLEOTIDE SEQUENCE</scope>
</reference>
<dbReference type="PANTHER" id="PTHR43726:SF1">
    <property type="entry name" value="BIOTIN SYNTHASE"/>
    <property type="match status" value="1"/>
</dbReference>
<dbReference type="NCBIfam" id="TIGR03956">
    <property type="entry name" value="rSAM_HydE"/>
    <property type="match status" value="1"/>
</dbReference>
<dbReference type="SFLD" id="SFLDF00348">
    <property type="entry name" value="FeFe_hydrogenase_maturase_(Hyd"/>
    <property type="match status" value="1"/>
</dbReference>
<dbReference type="SFLD" id="SFLDS00029">
    <property type="entry name" value="Radical_SAM"/>
    <property type="match status" value="1"/>
</dbReference>
<evidence type="ECO:0000256" key="3">
    <source>
        <dbReference type="ARBA" id="ARBA00022691"/>
    </source>
</evidence>
<dbReference type="PROSITE" id="PS51918">
    <property type="entry name" value="RADICAL_SAM"/>
    <property type="match status" value="1"/>
</dbReference>
<dbReference type="Pfam" id="PF04055">
    <property type="entry name" value="Radical_SAM"/>
    <property type="match status" value="1"/>
</dbReference>
<accession>A0A644VLN9</accession>
<keyword evidence="6" id="KW-0411">Iron-sulfur</keyword>
<dbReference type="SMART" id="SM00729">
    <property type="entry name" value="Elp3"/>
    <property type="match status" value="1"/>
</dbReference>
<evidence type="ECO:0000256" key="5">
    <source>
        <dbReference type="ARBA" id="ARBA00023004"/>
    </source>
</evidence>
<keyword evidence="4" id="KW-0479">Metal-binding</keyword>
<protein>
    <submittedName>
        <fullName evidence="9">[FeFe] hydrogenase maturase subunit HydE</fullName>
        <ecNumber evidence="9">1.8.-.-</ecNumber>
    </submittedName>
</protein>
<dbReference type="SFLD" id="SFLDG01280">
    <property type="entry name" value="HydE/PylB-like"/>
    <property type="match status" value="1"/>
</dbReference>